<proteinExistence type="predicted"/>
<protein>
    <submittedName>
        <fullName evidence="1">Uncharacterized protein</fullName>
    </submittedName>
</protein>
<accession>X1DNH7</accession>
<dbReference type="EMBL" id="BART01022562">
    <property type="protein sequence ID" value="GAG97961.1"/>
    <property type="molecule type" value="Genomic_DNA"/>
</dbReference>
<organism evidence="1">
    <name type="scientific">marine sediment metagenome</name>
    <dbReference type="NCBI Taxonomy" id="412755"/>
    <lineage>
        <taxon>unclassified sequences</taxon>
        <taxon>metagenomes</taxon>
        <taxon>ecological metagenomes</taxon>
    </lineage>
</organism>
<feature type="non-terminal residue" evidence="1">
    <location>
        <position position="1"/>
    </location>
</feature>
<name>X1DNH7_9ZZZZ</name>
<dbReference type="AlphaFoldDB" id="X1DNH7"/>
<evidence type="ECO:0000313" key="1">
    <source>
        <dbReference type="EMBL" id="GAG97961.1"/>
    </source>
</evidence>
<comment type="caution">
    <text evidence="1">The sequence shown here is derived from an EMBL/GenBank/DDBJ whole genome shotgun (WGS) entry which is preliminary data.</text>
</comment>
<gene>
    <name evidence="1" type="ORF">S01H4_41281</name>
</gene>
<reference evidence="1" key="1">
    <citation type="journal article" date="2014" name="Front. Microbiol.">
        <title>High frequency of phylogenetically diverse reductive dehalogenase-homologous genes in deep subseafloor sedimentary metagenomes.</title>
        <authorList>
            <person name="Kawai M."/>
            <person name="Futagami T."/>
            <person name="Toyoda A."/>
            <person name="Takaki Y."/>
            <person name="Nishi S."/>
            <person name="Hori S."/>
            <person name="Arai W."/>
            <person name="Tsubouchi T."/>
            <person name="Morono Y."/>
            <person name="Uchiyama I."/>
            <person name="Ito T."/>
            <person name="Fujiyama A."/>
            <person name="Inagaki F."/>
            <person name="Takami H."/>
        </authorList>
    </citation>
    <scope>NUCLEOTIDE SEQUENCE</scope>
    <source>
        <strain evidence="1">Expedition CK06-06</strain>
    </source>
</reference>
<sequence length="251" mass="29019">KPVHRLAVNHDRLICIAVTSRSRGKYANEGLPFGEGKSTLAYHISKAVYQKYGSFGPEKAGQLARENYGYTWEDMDRMFERANDSRVLSYVADDFQAIAGKDVAHDPEVKRKASHLTTARPFLAVFISTQPDLSYIAKCWRDVFIIEIKIPFRGFCEIHMLDTYSPFRDPLNPRVRLAYKTEMNFPDLDEEEKAWYVPWRKNKTHTQKRDIYNKPEKGKRGRPIDESVGLLREFGVVGPQAHLRKIVKALR</sequence>